<dbReference type="PANTHER" id="PTHR38465:SF1">
    <property type="entry name" value="HTH-TYPE TRANSCRIPTIONAL REGULATOR MJ1563-RELATED"/>
    <property type="match status" value="1"/>
</dbReference>
<dbReference type="EMBL" id="JAUSTQ010000007">
    <property type="protein sequence ID" value="MDQ0159926.1"/>
    <property type="molecule type" value="Genomic_DNA"/>
</dbReference>
<organism evidence="5 6">
    <name type="scientific">Alkalibacillus salilacus</name>
    <dbReference type="NCBI Taxonomy" id="284582"/>
    <lineage>
        <taxon>Bacteria</taxon>
        <taxon>Bacillati</taxon>
        <taxon>Bacillota</taxon>
        <taxon>Bacilli</taxon>
        <taxon>Bacillales</taxon>
        <taxon>Bacillaceae</taxon>
        <taxon>Alkalibacillus</taxon>
    </lineage>
</organism>
<sequence length="161" mass="19100">MQTQERDEALEAFHYNMISEFSKTLEMFSLNTTESQLFVILYLSEEPMTLDDMKNALGKSKTAMSNAIHTLLNFNLVERVWKKGVRKDLYQAEKDLYEKFMNAYVNRWLEAIARQKANLEEIEKQFCKKSTNDKQTNLKLQEALRFHDALEDVFNNLHKEY</sequence>
<keyword evidence="3 4" id="KW-0804">Transcription</keyword>
<dbReference type="InterPro" id="IPR026282">
    <property type="entry name" value="MJ1563"/>
</dbReference>
<keyword evidence="6" id="KW-1185">Reference proteome</keyword>
<dbReference type="Gene3D" id="1.10.10.10">
    <property type="entry name" value="Winged helix-like DNA-binding domain superfamily/Winged helix DNA-binding domain"/>
    <property type="match status" value="1"/>
</dbReference>
<evidence type="ECO:0000313" key="6">
    <source>
        <dbReference type="Proteomes" id="UP001224359"/>
    </source>
</evidence>
<gene>
    <name evidence="5" type="ORF">J2S77_001913</name>
</gene>
<evidence type="ECO:0000256" key="2">
    <source>
        <dbReference type="ARBA" id="ARBA00023125"/>
    </source>
</evidence>
<dbReference type="RefSeq" id="WP_306976773.1">
    <property type="nucleotide sequence ID" value="NZ_JAUSTQ010000007.1"/>
</dbReference>
<reference evidence="5 6" key="1">
    <citation type="submission" date="2023-07" db="EMBL/GenBank/DDBJ databases">
        <title>Genomic Encyclopedia of Type Strains, Phase IV (KMG-IV): sequencing the most valuable type-strain genomes for metagenomic binning, comparative biology and taxonomic classification.</title>
        <authorList>
            <person name="Goeker M."/>
        </authorList>
    </citation>
    <scope>NUCLEOTIDE SEQUENCE [LARGE SCALE GENOMIC DNA]</scope>
    <source>
        <strain evidence="5 6">DSM 16460</strain>
    </source>
</reference>
<protein>
    <recommendedName>
        <fullName evidence="4">HTH-type transcriptional regulator</fullName>
    </recommendedName>
</protein>
<proteinExistence type="inferred from homology"/>
<evidence type="ECO:0000256" key="3">
    <source>
        <dbReference type="ARBA" id="ARBA00023163"/>
    </source>
</evidence>
<dbReference type="InterPro" id="IPR052362">
    <property type="entry name" value="HTH-GbsR_regulator"/>
</dbReference>
<comment type="caution">
    <text evidence="5">The sequence shown here is derived from an EMBL/GenBank/DDBJ whole genome shotgun (WGS) entry which is preliminary data.</text>
</comment>
<dbReference type="GO" id="GO:0003677">
    <property type="term" value="F:DNA binding"/>
    <property type="evidence" value="ECO:0007669"/>
    <property type="project" value="UniProtKB-KW"/>
</dbReference>
<accession>A0ABT9VG50</accession>
<dbReference type="InterPro" id="IPR036390">
    <property type="entry name" value="WH_DNA-bd_sf"/>
</dbReference>
<dbReference type="Proteomes" id="UP001224359">
    <property type="component" value="Unassembled WGS sequence"/>
</dbReference>
<name>A0ABT9VG50_9BACI</name>
<dbReference type="PIRSF" id="PIRSF006707">
    <property type="entry name" value="MJ1563"/>
    <property type="match status" value="1"/>
</dbReference>
<evidence type="ECO:0000313" key="5">
    <source>
        <dbReference type="EMBL" id="MDQ0159926.1"/>
    </source>
</evidence>
<evidence type="ECO:0000256" key="4">
    <source>
        <dbReference type="PIRNR" id="PIRNR006707"/>
    </source>
</evidence>
<dbReference type="InterPro" id="IPR036388">
    <property type="entry name" value="WH-like_DNA-bd_sf"/>
</dbReference>
<keyword evidence="1 4" id="KW-0805">Transcription regulation</keyword>
<dbReference type="PANTHER" id="PTHR38465">
    <property type="entry name" value="HTH-TYPE TRANSCRIPTIONAL REGULATOR MJ1563-RELATED"/>
    <property type="match status" value="1"/>
</dbReference>
<keyword evidence="2 4" id="KW-0238">DNA-binding</keyword>
<comment type="similarity">
    <text evidence="4">Belongs to the GbsR family.</text>
</comment>
<evidence type="ECO:0000256" key="1">
    <source>
        <dbReference type="ARBA" id="ARBA00023015"/>
    </source>
</evidence>
<dbReference type="SUPFAM" id="SSF46785">
    <property type="entry name" value="Winged helix' DNA-binding domain"/>
    <property type="match status" value="1"/>
</dbReference>